<evidence type="ECO:0000256" key="4">
    <source>
        <dbReference type="ARBA" id="ARBA00022833"/>
    </source>
</evidence>
<dbReference type="InterPro" id="IPR006026">
    <property type="entry name" value="Peptidase_Metallo"/>
</dbReference>
<evidence type="ECO:0000313" key="6">
    <source>
        <dbReference type="EMBL" id="WPZ23544.1"/>
    </source>
</evidence>
<dbReference type="Pfam" id="PF13946">
    <property type="entry name" value="DUF4214"/>
    <property type="match status" value="1"/>
</dbReference>
<keyword evidence="2" id="KW-0479">Metal-binding</keyword>
<dbReference type="InterPro" id="IPR025282">
    <property type="entry name" value="DUF4214"/>
</dbReference>
<dbReference type="EMBL" id="CP139727">
    <property type="protein sequence ID" value="WPZ23544.1"/>
    <property type="molecule type" value="Genomic_DNA"/>
</dbReference>
<dbReference type="Gene3D" id="3.40.390.10">
    <property type="entry name" value="Collagenase (Catalytic Domain)"/>
    <property type="match status" value="1"/>
</dbReference>
<accession>A0ABZ0V4B5</accession>
<dbReference type="RefSeq" id="WP_322329912.1">
    <property type="nucleotide sequence ID" value="NZ_CP139727.1"/>
</dbReference>
<dbReference type="PRINTS" id="PR00138">
    <property type="entry name" value="MATRIXIN"/>
</dbReference>
<dbReference type="Proteomes" id="UP001326567">
    <property type="component" value="Plasmid unnamed02"/>
</dbReference>
<keyword evidence="3" id="KW-0378">Hydrolase</keyword>
<dbReference type="SMART" id="SM00235">
    <property type="entry name" value="ZnMc"/>
    <property type="match status" value="1"/>
</dbReference>
<dbReference type="InterPro" id="IPR021190">
    <property type="entry name" value="Pept_M10A"/>
</dbReference>
<feature type="domain" description="Peptidase metallopeptidase" evidence="5">
    <location>
        <begin position="6"/>
        <end position="169"/>
    </location>
</feature>
<dbReference type="PANTHER" id="PTHR10201">
    <property type="entry name" value="MATRIX METALLOPROTEINASE"/>
    <property type="match status" value="1"/>
</dbReference>
<evidence type="ECO:0000313" key="7">
    <source>
        <dbReference type="Proteomes" id="UP001326567"/>
    </source>
</evidence>
<dbReference type="InterPro" id="IPR001818">
    <property type="entry name" value="Pept_M10_metallopeptidase"/>
</dbReference>
<keyword evidence="7" id="KW-1185">Reference proteome</keyword>
<protein>
    <submittedName>
        <fullName evidence="6">DUF4214 domain-containing protein</fullName>
    </submittedName>
</protein>
<gene>
    <name evidence="6" type="ORF">T7987_17715</name>
</gene>
<dbReference type="Pfam" id="PF00413">
    <property type="entry name" value="Peptidase_M10"/>
    <property type="match status" value="1"/>
</dbReference>
<evidence type="ECO:0000256" key="2">
    <source>
        <dbReference type="ARBA" id="ARBA00022723"/>
    </source>
</evidence>
<dbReference type="SUPFAM" id="SSF55486">
    <property type="entry name" value="Metalloproteases ('zincins'), catalytic domain"/>
    <property type="match status" value="1"/>
</dbReference>
<dbReference type="PANTHER" id="PTHR10201:SF294">
    <property type="entry name" value="MATRIX METALLOPROTEINASE 16"/>
    <property type="match status" value="1"/>
</dbReference>
<evidence type="ECO:0000259" key="5">
    <source>
        <dbReference type="SMART" id="SM00235"/>
    </source>
</evidence>
<geneLocation type="plasmid" evidence="6 7">
    <name>unnamed02</name>
</geneLocation>
<evidence type="ECO:0000256" key="3">
    <source>
        <dbReference type="ARBA" id="ARBA00022801"/>
    </source>
</evidence>
<dbReference type="InterPro" id="IPR038255">
    <property type="entry name" value="PBS_linker_sf"/>
</dbReference>
<dbReference type="Gene3D" id="1.10.3130.20">
    <property type="entry name" value="Phycobilisome linker domain"/>
    <property type="match status" value="1"/>
</dbReference>
<proteinExistence type="predicted"/>
<organism evidence="6 7">
    <name type="scientific">Sulfitobacter faviae</name>
    <dbReference type="NCBI Taxonomy" id="1775881"/>
    <lineage>
        <taxon>Bacteria</taxon>
        <taxon>Pseudomonadati</taxon>
        <taxon>Pseudomonadota</taxon>
        <taxon>Alphaproteobacteria</taxon>
        <taxon>Rhodobacterales</taxon>
        <taxon>Roseobacteraceae</taxon>
        <taxon>Sulfitobacter</taxon>
    </lineage>
</organism>
<reference evidence="6 7" key="1">
    <citation type="submission" date="2023-11" db="EMBL/GenBank/DDBJ databases">
        <title>From the Deep-Sea to the Surface: Bacterial Genomes Isolated from the Moytirra Hydrothermal Vent Plume.</title>
        <authorList>
            <person name="Major S.R."/>
        </authorList>
    </citation>
    <scope>NUCLEOTIDE SEQUENCE [LARGE SCALE GENOMIC DNA]</scope>
    <source>
        <strain evidence="6 7">OXR-9</strain>
        <plasmid evidence="6 7">unnamed02</plasmid>
    </source>
</reference>
<keyword evidence="4" id="KW-0862">Zinc</keyword>
<keyword evidence="6" id="KW-0614">Plasmid</keyword>
<evidence type="ECO:0000256" key="1">
    <source>
        <dbReference type="ARBA" id="ARBA00022670"/>
    </source>
</evidence>
<sequence length="384" mass="42102">MEYNLLGPKWGSPQLGEAGGVVYWSFATVQGDIVNFSGSITGDAQRDVIRQAFQMWEDVANIEFVEVADNRDVDIRLGYEDIDGPGGTLGLAYYGYIGTGFVEAEIGFDRADIGRQTIDQFFETAIHEIGHTIGLGHSDAPNSIMLPRGYTGPVLSSGDIAGIQEIYGPRTIAEPDDNLSVLVGTPANDLMIATSQTDTFNGREGIDTVRFEGLSDFYQITDGASADTFTVRNLTDGSLDSMSNIERLQFDNGFIAFDEFGNAGEAYRLYQAAFDRTPDPEGLGFWIENYDQGNVNLVQMAEYFMQSAEFSAAYGDPASLSDQAFLTLLYNNVLDRDPDQAGYDFWAAEQEKGISRAETIQYFSESAENVSNTTAAIDDGIWYV</sequence>
<name>A0ABZ0V4B5_9RHOB</name>
<keyword evidence="1" id="KW-0645">Protease</keyword>
<dbReference type="InterPro" id="IPR024079">
    <property type="entry name" value="MetalloPept_cat_dom_sf"/>
</dbReference>